<dbReference type="GO" id="GO:0006508">
    <property type="term" value="P:proteolysis"/>
    <property type="evidence" value="ECO:0007669"/>
    <property type="project" value="InterPro"/>
</dbReference>
<keyword evidence="3" id="KW-1015">Disulfide bond</keyword>
<evidence type="ECO:0000256" key="6">
    <source>
        <dbReference type="SAM" id="SignalP"/>
    </source>
</evidence>
<name>W9GG38_9MICO</name>
<dbReference type="InterPro" id="IPR001254">
    <property type="entry name" value="Trypsin_dom"/>
</dbReference>
<dbReference type="SMART" id="SM00020">
    <property type="entry name" value="Tryp_SPc"/>
    <property type="match status" value="1"/>
</dbReference>
<reference evidence="9" key="1">
    <citation type="submission" date="2013-08" db="EMBL/GenBank/DDBJ databases">
        <title>Intrasporangium oryzae NRRL B-24470.</title>
        <authorList>
            <person name="Liu H."/>
            <person name="Wang G."/>
        </authorList>
    </citation>
    <scope>NUCLEOTIDE SEQUENCE [LARGE SCALE GENOMIC DNA]</scope>
    <source>
        <strain evidence="9">Q5-1</strain>
    </source>
</reference>
<evidence type="ECO:0000256" key="5">
    <source>
        <dbReference type="ARBA" id="ARBA00038868"/>
    </source>
</evidence>
<keyword evidence="9" id="KW-1185">Reference proteome</keyword>
<keyword evidence="2" id="KW-0222">Digestion</keyword>
<feature type="domain" description="Peptidase S1" evidence="7">
    <location>
        <begin position="29"/>
        <end position="284"/>
    </location>
</feature>
<dbReference type="Gene3D" id="2.40.10.10">
    <property type="entry name" value="Trypsin-like serine proteases"/>
    <property type="match status" value="1"/>
</dbReference>
<evidence type="ECO:0000259" key="7">
    <source>
        <dbReference type="PROSITE" id="PS50240"/>
    </source>
</evidence>
<feature type="chain" id="PRO_5039068060" description="trypsin" evidence="6">
    <location>
        <begin position="26"/>
        <end position="288"/>
    </location>
</feature>
<dbReference type="PROSITE" id="PS00134">
    <property type="entry name" value="TRYPSIN_HIS"/>
    <property type="match status" value="1"/>
</dbReference>
<dbReference type="PANTHER" id="PTHR24276">
    <property type="entry name" value="POLYSERASE-RELATED"/>
    <property type="match status" value="1"/>
</dbReference>
<dbReference type="EMBL" id="AWQS01000137">
    <property type="protein sequence ID" value="EWT05196.1"/>
    <property type="molecule type" value="Genomic_DNA"/>
</dbReference>
<sequence length="288" mass="30629">MFRSVRRMILAVTAVLGLVTVPALTATAITGGEADGNGHPNVGVILFYQDGGRYRCTATLVAPTILLTAAHCTAGTSGKTIVNFDPVIAEEAPTGVPPAADPAAGYTRSVTDAKGRTWFAGMAETHPGYSDFTDLKNWNDVGVIVLEKPQDMTPAKLAPTNYLDRVQRRELAHTLFTIVGYGTEVRKPESGPQKPTPESYPLIRRVAEAPGQKLTPQILQVNGNPNDVRGTGGSCFGDSGGPTFKDGYQVTVTSYGYTANCRYLDGLQRVDIPVVQDWLASFGVTPAG</sequence>
<dbReference type="InterPro" id="IPR009003">
    <property type="entry name" value="Peptidase_S1_PA"/>
</dbReference>
<dbReference type="PROSITE" id="PS50240">
    <property type="entry name" value="TRYPSIN_DOM"/>
    <property type="match status" value="1"/>
</dbReference>
<dbReference type="PATRIC" id="fig|584657.3.peg.2931"/>
<dbReference type="Proteomes" id="UP000019494">
    <property type="component" value="Unassembled WGS sequence"/>
</dbReference>
<evidence type="ECO:0000313" key="9">
    <source>
        <dbReference type="Proteomes" id="UP000019494"/>
    </source>
</evidence>
<dbReference type="GO" id="GO:0004252">
    <property type="term" value="F:serine-type endopeptidase activity"/>
    <property type="evidence" value="ECO:0007669"/>
    <property type="project" value="UniProtKB-EC"/>
</dbReference>
<dbReference type="InterPro" id="IPR050430">
    <property type="entry name" value="Peptidase_S1"/>
</dbReference>
<comment type="similarity">
    <text evidence="1">Belongs to the peptidase S1 family.</text>
</comment>
<organism evidence="8 9">
    <name type="scientific">Intrasporangium chromatireducens Q5-1</name>
    <dbReference type="NCBI Taxonomy" id="584657"/>
    <lineage>
        <taxon>Bacteria</taxon>
        <taxon>Bacillati</taxon>
        <taxon>Actinomycetota</taxon>
        <taxon>Actinomycetes</taxon>
        <taxon>Micrococcales</taxon>
        <taxon>Intrasporangiaceae</taxon>
        <taxon>Intrasporangium</taxon>
    </lineage>
</organism>
<evidence type="ECO:0000313" key="8">
    <source>
        <dbReference type="EMBL" id="EWT05196.1"/>
    </source>
</evidence>
<proteinExistence type="inferred from homology"/>
<accession>W9GG38</accession>
<dbReference type="SUPFAM" id="SSF50494">
    <property type="entry name" value="Trypsin-like serine proteases"/>
    <property type="match status" value="1"/>
</dbReference>
<dbReference type="InterPro" id="IPR018114">
    <property type="entry name" value="TRYPSIN_HIS"/>
</dbReference>
<dbReference type="PRINTS" id="PR00722">
    <property type="entry name" value="CHYMOTRYPSIN"/>
</dbReference>
<evidence type="ECO:0000256" key="4">
    <source>
        <dbReference type="ARBA" id="ARBA00036320"/>
    </source>
</evidence>
<evidence type="ECO:0000256" key="3">
    <source>
        <dbReference type="ARBA" id="ARBA00023157"/>
    </source>
</evidence>
<keyword evidence="6" id="KW-0732">Signal</keyword>
<comment type="catalytic activity">
    <reaction evidence="4">
        <text>Preferential cleavage: Arg-|-Xaa, Lys-|-Xaa.</text>
        <dbReference type="EC" id="3.4.21.4"/>
    </reaction>
</comment>
<dbReference type="PANTHER" id="PTHR24276:SF97">
    <property type="entry name" value="GH13245P2-RELATED"/>
    <property type="match status" value="1"/>
</dbReference>
<feature type="signal peptide" evidence="6">
    <location>
        <begin position="1"/>
        <end position="25"/>
    </location>
</feature>
<comment type="caution">
    <text evidence="8">The sequence shown here is derived from an EMBL/GenBank/DDBJ whole genome shotgun (WGS) entry which is preliminary data.</text>
</comment>
<evidence type="ECO:0000256" key="2">
    <source>
        <dbReference type="ARBA" id="ARBA00022757"/>
    </source>
</evidence>
<dbReference type="InterPro" id="IPR043504">
    <property type="entry name" value="Peptidase_S1_PA_chymotrypsin"/>
</dbReference>
<dbReference type="AlphaFoldDB" id="W9GG38"/>
<gene>
    <name evidence="8" type="ORF">N864_06365</name>
</gene>
<dbReference type="InterPro" id="IPR001314">
    <property type="entry name" value="Peptidase_S1A"/>
</dbReference>
<dbReference type="EC" id="3.4.21.4" evidence="5"/>
<evidence type="ECO:0000256" key="1">
    <source>
        <dbReference type="ARBA" id="ARBA00007664"/>
    </source>
</evidence>
<dbReference type="Pfam" id="PF00089">
    <property type="entry name" value="Trypsin"/>
    <property type="match status" value="1"/>
</dbReference>
<protein>
    <recommendedName>
        <fullName evidence="5">trypsin</fullName>
        <ecNumber evidence="5">3.4.21.4</ecNumber>
    </recommendedName>
</protein>